<dbReference type="Proteomes" id="UP000694568">
    <property type="component" value="Unplaced"/>
</dbReference>
<feature type="domain" description="Endonuclease/exonuclease/phosphatase" evidence="12">
    <location>
        <begin position="8"/>
        <end position="77"/>
    </location>
</feature>
<evidence type="ECO:0000256" key="2">
    <source>
        <dbReference type="ARBA" id="ARBA00007092"/>
    </source>
</evidence>
<reference evidence="13" key="1">
    <citation type="submission" date="2025-08" db="UniProtKB">
        <authorList>
            <consortium name="Ensembl"/>
        </authorList>
    </citation>
    <scope>IDENTIFICATION</scope>
</reference>
<dbReference type="Gene3D" id="3.60.10.10">
    <property type="entry name" value="Endonuclease/exonuclease/phosphatase"/>
    <property type="match status" value="1"/>
</dbReference>
<proteinExistence type="inferred from homology"/>
<keyword evidence="9" id="KW-0464">Manganese</keyword>
<dbReference type="InterPro" id="IPR036691">
    <property type="entry name" value="Endo/exonu/phosph_ase_sf"/>
</dbReference>
<dbReference type="GO" id="GO:0005634">
    <property type="term" value="C:nucleus"/>
    <property type="evidence" value="ECO:0007669"/>
    <property type="project" value="TreeGrafter"/>
</dbReference>
<accession>A0A8C9X622</accession>
<name>A0A8C9X622_SANLU</name>
<evidence type="ECO:0000313" key="14">
    <source>
        <dbReference type="Proteomes" id="UP000694568"/>
    </source>
</evidence>
<dbReference type="GO" id="GO:0008081">
    <property type="term" value="F:phosphoric diester hydrolase activity"/>
    <property type="evidence" value="ECO:0007669"/>
    <property type="project" value="TreeGrafter"/>
</dbReference>
<evidence type="ECO:0000256" key="9">
    <source>
        <dbReference type="PIRSR" id="PIRSR604808-2"/>
    </source>
</evidence>
<evidence type="ECO:0000259" key="12">
    <source>
        <dbReference type="Pfam" id="PF03372"/>
    </source>
</evidence>
<organism evidence="13 14">
    <name type="scientific">Sander lucioperca</name>
    <name type="common">Pike-perch</name>
    <name type="synonym">Perca lucioperca</name>
    <dbReference type="NCBI Taxonomy" id="283035"/>
    <lineage>
        <taxon>Eukaryota</taxon>
        <taxon>Metazoa</taxon>
        <taxon>Chordata</taxon>
        <taxon>Craniata</taxon>
        <taxon>Vertebrata</taxon>
        <taxon>Euteleostomi</taxon>
        <taxon>Actinopterygii</taxon>
        <taxon>Neopterygii</taxon>
        <taxon>Teleostei</taxon>
        <taxon>Neoteleostei</taxon>
        <taxon>Acanthomorphata</taxon>
        <taxon>Eupercaria</taxon>
        <taxon>Perciformes</taxon>
        <taxon>Percoidei</taxon>
        <taxon>Percidae</taxon>
        <taxon>Luciopercinae</taxon>
        <taxon>Sander</taxon>
    </lineage>
</organism>
<evidence type="ECO:0000256" key="7">
    <source>
        <dbReference type="ARBA" id="ARBA00022842"/>
    </source>
</evidence>
<dbReference type="GO" id="GO:0003906">
    <property type="term" value="F:DNA-(apurinic or apyrimidinic site) endonuclease activity"/>
    <property type="evidence" value="ECO:0007669"/>
    <property type="project" value="TreeGrafter"/>
</dbReference>
<sequence>MGDVTKIVSWNVRGLNHPVKRGKIMAHLKSLKADVIFLQETHIRNTARNKLSMGWGSQIYQSNFGARGVANIIKKNVLFDHGCTVRDPDSRFLIVSGTFNCVPVTLINVYGPNFDDPAFFQTILSRIPEVGKTNIIMRGDFNCILDTLMDKQTSRSTTNSKSSDWIKNSTASNAL</sequence>
<evidence type="ECO:0000256" key="5">
    <source>
        <dbReference type="ARBA" id="ARBA00022763"/>
    </source>
</evidence>
<dbReference type="GO" id="GO:0008311">
    <property type="term" value="F:double-stranded DNA 3'-5' DNA exonuclease activity"/>
    <property type="evidence" value="ECO:0007669"/>
    <property type="project" value="UniProtKB-EC"/>
</dbReference>
<keyword evidence="6" id="KW-0378">Hydrolase</keyword>
<keyword evidence="5" id="KW-0227">DNA damage</keyword>
<dbReference type="Ensembl" id="ENSSLUT00000004911.1">
    <property type="protein sequence ID" value="ENSSLUP00000004776.1"/>
    <property type="gene ID" value="ENSSLUG00000002139.1"/>
</dbReference>
<evidence type="ECO:0000256" key="6">
    <source>
        <dbReference type="ARBA" id="ARBA00022801"/>
    </source>
</evidence>
<evidence type="ECO:0000256" key="8">
    <source>
        <dbReference type="ARBA" id="ARBA00023204"/>
    </source>
</evidence>
<dbReference type="InterPro" id="IPR004808">
    <property type="entry name" value="AP_endonuc_1"/>
</dbReference>
<dbReference type="GO" id="GO:0006284">
    <property type="term" value="P:base-excision repair"/>
    <property type="evidence" value="ECO:0007669"/>
    <property type="project" value="TreeGrafter"/>
</dbReference>
<feature type="binding site" evidence="9">
    <location>
        <position position="140"/>
    </location>
    <ligand>
        <name>Mg(2+)</name>
        <dbReference type="ChEBI" id="CHEBI:18420"/>
        <label>1</label>
    </ligand>
</feature>
<comment type="catalytic activity">
    <reaction evidence="1">
        <text>Exonucleolytic cleavage in the 3'- to 5'-direction to yield nucleoside 5'-phosphates.</text>
        <dbReference type="EC" id="3.1.11.2"/>
    </reaction>
</comment>
<dbReference type="Pfam" id="PF03372">
    <property type="entry name" value="Exo_endo_phos"/>
    <property type="match status" value="1"/>
</dbReference>
<dbReference type="PANTHER" id="PTHR22748:SF26">
    <property type="entry name" value="ENDONUCLEASE_EXONUCLEASE_PHOSPHATASE DOMAIN-CONTAINING PROTEIN"/>
    <property type="match status" value="1"/>
</dbReference>
<reference evidence="13" key="2">
    <citation type="submission" date="2025-09" db="UniProtKB">
        <authorList>
            <consortium name="Ensembl"/>
        </authorList>
    </citation>
    <scope>IDENTIFICATION</scope>
</reference>
<dbReference type="CDD" id="cd09076">
    <property type="entry name" value="L1-EN"/>
    <property type="match status" value="1"/>
</dbReference>
<keyword evidence="14" id="KW-1185">Reference proteome</keyword>
<feature type="binding site" evidence="9">
    <location>
        <position position="142"/>
    </location>
    <ligand>
        <name>Mg(2+)</name>
        <dbReference type="ChEBI" id="CHEBI:18420"/>
        <label>1</label>
    </ligand>
</feature>
<feature type="site" description="Transition state stabilizer" evidence="10">
    <location>
        <position position="142"/>
    </location>
</feature>
<evidence type="ECO:0000256" key="10">
    <source>
        <dbReference type="PIRSR" id="PIRSR604808-3"/>
    </source>
</evidence>
<dbReference type="InterPro" id="IPR005135">
    <property type="entry name" value="Endo/exonuclease/phosphatase"/>
</dbReference>
<dbReference type="EC" id="3.1.11.2" evidence="3"/>
<dbReference type="PANTHER" id="PTHR22748">
    <property type="entry name" value="AP ENDONUCLEASE"/>
    <property type="match status" value="1"/>
</dbReference>
<keyword evidence="4 9" id="KW-0479">Metal-binding</keyword>
<comment type="similarity">
    <text evidence="2">Belongs to the DNA repair enzymes AP/ExoA family.</text>
</comment>
<evidence type="ECO:0000256" key="4">
    <source>
        <dbReference type="ARBA" id="ARBA00022723"/>
    </source>
</evidence>
<keyword evidence="8" id="KW-0234">DNA repair</keyword>
<evidence type="ECO:0000256" key="1">
    <source>
        <dbReference type="ARBA" id="ARBA00000493"/>
    </source>
</evidence>
<keyword evidence="7 9" id="KW-0460">Magnesium</keyword>
<feature type="region of interest" description="Disordered" evidence="11">
    <location>
        <begin position="154"/>
        <end position="175"/>
    </location>
</feature>
<comment type="cofactor">
    <cofactor evidence="9">
        <name>Mg(2+)</name>
        <dbReference type="ChEBI" id="CHEBI:18420"/>
    </cofactor>
    <cofactor evidence="9">
        <name>Mn(2+)</name>
        <dbReference type="ChEBI" id="CHEBI:29035"/>
    </cofactor>
    <text evidence="9">Probably binds two magnesium or manganese ions per subunit.</text>
</comment>
<dbReference type="SUPFAM" id="SSF56219">
    <property type="entry name" value="DNase I-like"/>
    <property type="match status" value="1"/>
</dbReference>
<evidence type="ECO:0000313" key="13">
    <source>
        <dbReference type="Ensembl" id="ENSSLUP00000004776.1"/>
    </source>
</evidence>
<feature type="binding site" evidence="9">
    <location>
        <position position="11"/>
    </location>
    <ligand>
        <name>Mg(2+)</name>
        <dbReference type="ChEBI" id="CHEBI:18420"/>
        <label>1</label>
    </ligand>
</feature>
<dbReference type="GeneTree" id="ENSGT01140000282594"/>
<evidence type="ECO:0000256" key="11">
    <source>
        <dbReference type="SAM" id="MobiDB-lite"/>
    </source>
</evidence>
<dbReference type="AlphaFoldDB" id="A0A8C9X622"/>
<evidence type="ECO:0000256" key="3">
    <source>
        <dbReference type="ARBA" id="ARBA00012115"/>
    </source>
</evidence>
<dbReference type="GO" id="GO:0046872">
    <property type="term" value="F:metal ion binding"/>
    <property type="evidence" value="ECO:0007669"/>
    <property type="project" value="UniProtKB-KW"/>
</dbReference>
<feature type="binding site" evidence="9">
    <location>
        <position position="40"/>
    </location>
    <ligand>
        <name>Mg(2+)</name>
        <dbReference type="ChEBI" id="CHEBI:18420"/>
        <label>1</label>
    </ligand>
</feature>
<protein>
    <recommendedName>
        <fullName evidence="3">exodeoxyribonuclease III</fullName>
        <ecNumber evidence="3">3.1.11.2</ecNumber>
    </recommendedName>
</protein>